<keyword evidence="1" id="KW-0812">Transmembrane</keyword>
<evidence type="ECO:0000256" key="1">
    <source>
        <dbReference type="SAM" id="Phobius"/>
    </source>
</evidence>
<evidence type="ECO:0000313" key="3">
    <source>
        <dbReference type="Proteomes" id="UP000011971"/>
    </source>
</evidence>
<dbReference type="EMBL" id="AOGE01000103">
    <property type="protein sequence ID" value="ELT46294.1"/>
    <property type="molecule type" value="Genomic_DNA"/>
</dbReference>
<name>M5JSY8_9HYPH</name>
<sequence>MKDLLEFMGEHPVLTWFLAWGLWPICTAIATIVATPFRYAFLAYNRRLRHLNIRAHGWPTSPLMDADGDVVHPPAPNQGREDT</sequence>
<keyword evidence="1" id="KW-1133">Transmembrane helix</keyword>
<feature type="transmembrane region" description="Helical" evidence="1">
    <location>
        <begin position="20"/>
        <end position="41"/>
    </location>
</feature>
<evidence type="ECO:0000313" key="2">
    <source>
        <dbReference type="EMBL" id="ELT46294.1"/>
    </source>
</evidence>
<keyword evidence="1" id="KW-0472">Membrane</keyword>
<reference evidence="2 3" key="1">
    <citation type="journal article" date="2013" name="Gut Pathog.">
        <title>Draft genome of Ochrobactrum intermedium strain M86 isolated from non-ulcer dyspeptic individual from India.</title>
        <authorList>
            <person name="Kulkarni G."/>
            <person name="Dhotre D."/>
            <person name="Dharne M."/>
            <person name="Shetty S."/>
            <person name="Chowdhury S."/>
            <person name="Misra V."/>
            <person name="Misra S."/>
            <person name="Patole M."/>
            <person name="Shouche Y."/>
        </authorList>
    </citation>
    <scope>NUCLEOTIDE SEQUENCE [LARGE SCALE GENOMIC DNA]</scope>
    <source>
        <strain evidence="2 3">M86</strain>
    </source>
</reference>
<gene>
    <name evidence="2" type="ORF">D584_25474</name>
</gene>
<organism evidence="2 3">
    <name type="scientific">Brucella intermedia M86</name>
    <dbReference type="NCBI Taxonomy" id="1234597"/>
    <lineage>
        <taxon>Bacteria</taxon>
        <taxon>Pseudomonadati</taxon>
        <taxon>Pseudomonadota</taxon>
        <taxon>Alphaproteobacteria</taxon>
        <taxon>Hyphomicrobiales</taxon>
        <taxon>Brucellaceae</taxon>
        <taxon>Brucella/Ochrobactrum group</taxon>
        <taxon>Brucella</taxon>
    </lineage>
</organism>
<dbReference type="Proteomes" id="UP000011971">
    <property type="component" value="Unassembled WGS sequence"/>
</dbReference>
<proteinExistence type="predicted"/>
<dbReference type="RefSeq" id="WP_006473402.1">
    <property type="nucleotide sequence ID" value="NZ_AOGE01000103.1"/>
</dbReference>
<protein>
    <submittedName>
        <fullName evidence="2">Uncharacterized protein</fullName>
    </submittedName>
</protein>
<dbReference type="OrthoDB" id="8454824at2"/>
<accession>M5JSY8</accession>
<comment type="caution">
    <text evidence="2">The sequence shown here is derived from an EMBL/GenBank/DDBJ whole genome shotgun (WGS) entry which is preliminary data.</text>
</comment>
<dbReference type="AlphaFoldDB" id="M5JSY8"/>